<dbReference type="InterPro" id="IPR048020">
    <property type="entry name" value="Transpos_IS3"/>
</dbReference>
<dbReference type="Pfam" id="PF13276">
    <property type="entry name" value="HTH_21"/>
    <property type="match status" value="1"/>
</dbReference>
<comment type="function">
    <text evidence="1">Involved in the transposition of the insertion sequence.</text>
</comment>
<organism evidence="3 4">
    <name type="scientific">Clostridioides difficile (strain CD196)</name>
    <name type="common">Peptoclostridium difficile</name>
    <dbReference type="NCBI Taxonomy" id="645462"/>
    <lineage>
        <taxon>Bacteria</taxon>
        <taxon>Bacillati</taxon>
        <taxon>Bacillota</taxon>
        <taxon>Clostridia</taxon>
        <taxon>Peptostreptococcales</taxon>
        <taxon>Peptostreptococcaceae</taxon>
        <taxon>Clostridioides</taxon>
    </lineage>
</organism>
<dbReference type="EMBL" id="FN538970">
    <property type="protein sequence ID" value="CBA62081.1"/>
    <property type="molecule type" value="Genomic_DNA"/>
</dbReference>
<dbReference type="SUPFAM" id="SSF53098">
    <property type="entry name" value="Ribonuclease H-like"/>
    <property type="match status" value="1"/>
</dbReference>
<dbReference type="InterPro" id="IPR001584">
    <property type="entry name" value="Integrase_cat-core"/>
</dbReference>
<dbReference type="AlphaFoldDB" id="A0A0H3N5Q1"/>
<dbReference type="NCBIfam" id="NF033516">
    <property type="entry name" value="transpos_IS3"/>
    <property type="match status" value="1"/>
</dbReference>
<dbReference type="InterPro" id="IPR012337">
    <property type="entry name" value="RNaseH-like_sf"/>
</dbReference>
<dbReference type="KEGG" id="cdc:CD196_1094"/>
<accession>A0A0H3N5Q1</accession>
<proteinExistence type="predicted"/>
<dbReference type="HOGENOM" id="CLU_027402_4_3_9"/>
<feature type="domain" description="Integrase catalytic" evidence="2">
    <location>
        <begin position="133"/>
        <end position="295"/>
    </location>
</feature>
<dbReference type="Proteomes" id="UP000002068">
    <property type="component" value="Chromosome"/>
</dbReference>
<dbReference type="PANTHER" id="PTHR46889:SF5">
    <property type="entry name" value="INTEGRASE PROTEIN"/>
    <property type="match status" value="1"/>
</dbReference>
<dbReference type="PROSITE" id="PS50994">
    <property type="entry name" value="INTEGRASE"/>
    <property type="match status" value="1"/>
</dbReference>
<gene>
    <name evidence="3" type="ordered locus">CD196_1094</name>
</gene>
<evidence type="ECO:0000313" key="4">
    <source>
        <dbReference type="Proteomes" id="UP000002068"/>
    </source>
</evidence>
<name>A0A0H3N5Q1_CLODC</name>
<dbReference type="InterPro" id="IPR036397">
    <property type="entry name" value="RNaseH_sf"/>
</dbReference>
<sequence>MVITLSKNEDKYKAIQSLFNEKKASLIQLCEIAKVNRSGYYKWLNRDKSNLELENIKLATLITKIYEEKKGVFGSLRMTLQLNREYKLNVNHKRVYRLMRAVGLRSICRKKKFSYVKCTPEVIAENVLNRKFSADKTSQKWLTDVTEFKLTNGTKAYLSAILDLGDRSIVSYVIGKSNNNNLVFETFNKAIEVYPNAKPIFHSDRGYQYTSRVFKSKLLTQGMIQSMSRVGHCIDNAPMEGFWGILKVEMYYLRKFDTYEQLVKAIDDYIYYYNNFRYQKRLNSMSPLEFRKYLSTEIA</sequence>
<reference evidence="3 4" key="1">
    <citation type="journal article" date="2009" name="Genome Biol.">
        <title>Comparative genome and phenotypic analysis of Clostridium difficile 027 strains provides insight into the evolution of a hypervirulent bacterium.</title>
        <authorList>
            <person name="Stabler R.A."/>
            <person name="He M."/>
            <person name="Dawson L."/>
            <person name="Martin M."/>
            <person name="Valiente E."/>
            <person name="Corton C."/>
            <person name="Lawley T.D."/>
            <person name="Sebaihia M."/>
            <person name="Quail M.A."/>
            <person name="Rose G."/>
            <person name="Gerding D.N."/>
            <person name="Gibert M."/>
            <person name="Popoff M.R."/>
            <person name="Parkhill J."/>
            <person name="Dougan G."/>
            <person name="Wren B.W."/>
        </authorList>
    </citation>
    <scope>NUCLEOTIDE SEQUENCE [LARGE SCALE GENOMIC DNA]</scope>
    <source>
        <strain evidence="3 4">CD196</strain>
    </source>
</reference>
<protein>
    <submittedName>
        <fullName evidence="3">Integrase, catalytic region</fullName>
    </submittedName>
</protein>
<dbReference type="Gene3D" id="3.30.420.10">
    <property type="entry name" value="Ribonuclease H-like superfamily/Ribonuclease H"/>
    <property type="match status" value="1"/>
</dbReference>
<dbReference type="InterPro" id="IPR025948">
    <property type="entry name" value="HTH-like_dom"/>
</dbReference>
<evidence type="ECO:0000313" key="3">
    <source>
        <dbReference type="EMBL" id="CBA62081.1"/>
    </source>
</evidence>
<dbReference type="RefSeq" id="WP_009888993.1">
    <property type="nucleotide sequence ID" value="NC_013315.1"/>
</dbReference>
<dbReference type="Pfam" id="PF13333">
    <property type="entry name" value="rve_2"/>
    <property type="match status" value="1"/>
</dbReference>
<dbReference type="GO" id="GO:0015074">
    <property type="term" value="P:DNA integration"/>
    <property type="evidence" value="ECO:0007669"/>
    <property type="project" value="InterPro"/>
</dbReference>
<dbReference type="InterPro" id="IPR050900">
    <property type="entry name" value="Transposase_IS3/IS150/IS904"/>
</dbReference>
<evidence type="ECO:0000259" key="2">
    <source>
        <dbReference type="PROSITE" id="PS50994"/>
    </source>
</evidence>
<dbReference type="PANTHER" id="PTHR46889">
    <property type="entry name" value="TRANSPOSASE INSF FOR INSERTION SEQUENCE IS3B-RELATED"/>
    <property type="match status" value="1"/>
</dbReference>
<dbReference type="Pfam" id="PF00665">
    <property type="entry name" value="rve"/>
    <property type="match status" value="1"/>
</dbReference>
<dbReference type="GO" id="GO:0003676">
    <property type="term" value="F:nucleic acid binding"/>
    <property type="evidence" value="ECO:0007669"/>
    <property type="project" value="InterPro"/>
</dbReference>
<evidence type="ECO:0000256" key="1">
    <source>
        <dbReference type="ARBA" id="ARBA00002286"/>
    </source>
</evidence>